<feature type="region of interest" description="Disordered" evidence="4">
    <location>
        <begin position="25"/>
        <end position="59"/>
    </location>
</feature>
<sequence length="360" mass="37947">MPGHATPLLRGEEPPFALRAHEALDAKRRIAAEGSSKPSDEATARGAPHREPSKDLPDMTTTITQDAHAVLLPAVDGFTIPGSLASLLASGTRSVIIGESRAEYVARAMTEERQTTETPQQFTDFTTRLRAIAGASVLVAVDQEPWGTKRLHRLVPGLPDFGPDTDPADVERSAHELGRAALRLGVNTFLSPVCDRLTGDNPWLRGRTLDLPPARIGELAAAFVTGVQRAGVTAVTKHFPGFPEVTADPALDVAHVPEGCWTESDLIPFAACVRAGTRAVMMGPAPVAGLDGDEAALASPATVALLRDLGFDGLIVSDDLDAPATLRKRTAPGPRWPPSAPVCTSCSRPRTDTSATSPPP</sequence>
<accession>A0ABQ3U2U2</accession>
<dbReference type="InterPro" id="IPR017853">
    <property type="entry name" value="GH"/>
</dbReference>
<keyword evidence="3" id="KW-0326">Glycosidase</keyword>
<evidence type="ECO:0000259" key="5">
    <source>
        <dbReference type="Pfam" id="PF00933"/>
    </source>
</evidence>
<dbReference type="EMBL" id="BNEK01000003">
    <property type="protein sequence ID" value="GHJ29682.1"/>
    <property type="molecule type" value="Genomic_DNA"/>
</dbReference>
<dbReference type="InterPro" id="IPR036962">
    <property type="entry name" value="Glyco_hydro_3_N_sf"/>
</dbReference>
<keyword evidence="7" id="KW-1185">Reference proteome</keyword>
<dbReference type="Gene3D" id="3.20.20.300">
    <property type="entry name" value="Glycoside hydrolase, family 3, N-terminal domain"/>
    <property type="match status" value="1"/>
</dbReference>
<proteinExistence type="inferred from homology"/>
<evidence type="ECO:0000256" key="2">
    <source>
        <dbReference type="ARBA" id="ARBA00022801"/>
    </source>
</evidence>
<evidence type="ECO:0000256" key="4">
    <source>
        <dbReference type="SAM" id="MobiDB-lite"/>
    </source>
</evidence>
<feature type="compositionally biased region" description="Polar residues" evidence="4">
    <location>
        <begin position="342"/>
        <end position="360"/>
    </location>
</feature>
<dbReference type="Proteomes" id="UP001054854">
    <property type="component" value="Unassembled WGS sequence"/>
</dbReference>
<reference evidence="6" key="1">
    <citation type="submission" date="2024-05" db="EMBL/GenBank/DDBJ databases">
        <title>Whole genome shotgun sequence of Streptomyces hygroscopicus NBRC 113678.</title>
        <authorList>
            <person name="Komaki H."/>
            <person name="Tamura T."/>
        </authorList>
    </citation>
    <scope>NUCLEOTIDE SEQUENCE</scope>
    <source>
        <strain evidence="6">N11-34</strain>
    </source>
</reference>
<dbReference type="InterPro" id="IPR050226">
    <property type="entry name" value="NagZ_Beta-hexosaminidase"/>
</dbReference>
<feature type="compositionally biased region" description="Basic and acidic residues" evidence="4">
    <location>
        <begin position="38"/>
        <end position="57"/>
    </location>
</feature>
<dbReference type="InterPro" id="IPR001764">
    <property type="entry name" value="Glyco_hydro_3_N"/>
</dbReference>
<feature type="domain" description="Glycoside hydrolase family 3 N-terminal" evidence="5">
    <location>
        <begin position="126"/>
        <end position="320"/>
    </location>
</feature>
<dbReference type="SUPFAM" id="SSF51445">
    <property type="entry name" value="(Trans)glycosidases"/>
    <property type="match status" value="1"/>
</dbReference>
<comment type="similarity">
    <text evidence="1">Belongs to the glycosyl hydrolase 3 family.</text>
</comment>
<protein>
    <recommendedName>
        <fullName evidence="5">Glycoside hydrolase family 3 N-terminal domain-containing protein</fullName>
    </recommendedName>
</protein>
<evidence type="ECO:0000256" key="3">
    <source>
        <dbReference type="ARBA" id="ARBA00023295"/>
    </source>
</evidence>
<evidence type="ECO:0000313" key="7">
    <source>
        <dbReference type="Proteomes" id="UP001054854"/>
    </source>
</evidence>
<dbReference type="PANTHER" id="PTHR30480:SF16">
    <property type="entry name" value="GLYCOSIDE HYDROLASE FAMILY 3 DOMAIN PROTEIN"/>
    <property type="match status" value="1"/>
</dbReference>
<dbReference type="Pfam" id="PF00933">
    <property type="entry name" value="Glyco_hydro_3"/>
    <property type="match status" value="1"/>
</dbReference>
<name>A0ABQ3U2U2_STRHY</name>
<keyword evidence="2" id="KW-0378">Hydrolase</keyword>
<evidence type="ECO:0000256" key="1">
    <source>
        <dbReference type="ARBA" id="ARBA00005336"/>
    </source>
</evidence>
<organism evidence="6 7">
    <name type="scientific">Streptomyces hygroscopicus</name>
    <dbReference type="NCBI Taxonomy" id="1912"/>
    <lineage>
        <taxon>Bacteria</taxon>
        <taxon>Bacillati</taxon>
        <taxon>Actinomycetota</taxon>
        <taxon>Actinomycetes</taxon>
        <taxon>Kitasatosporales</taxon>
        <taxon>Streptomycetaceae</taxon>
        <taxon>Streptomyces</taxon>
        <taxon>Streptomyces violaceusniger group</taxon>
    </lineage>
</organism>
<feature type="region of interest" description="Disordered" evidence="4">
    <location>
        <begin position="327"/>
        <end position="360"/>
    </location>
</feature>
<dbReference type="PANTHER" id="PTHR30480">
    <property type="entry name" value="BETA-HEXOSAMINIDASE-RELATED"/>
    <property type="match status" value="1"/>
</dbReference>
<comment type="caution">
    <text evidence="6">The sequence shown here is derived from an EMBL/GenBank/DDBJ whole genome shotgun (WGS) entry which is preliminary data.</text>
</comment>
<evidence type="ECO:0000313" key="6">
    <source>
        <dbReference type="EMBL" id="GHJ29682.1"/>
    </source>
</evidence>
<gene>
    <name evidence="6" type="ORF">TPA0910_41150</name>
</gene>